<dbReference type="EMBL" id="JYDL01000112">
    <property type="protein sequence ID" value="KRX16189.1"/>
    <property type="molecule type" value="Genomic_DNA"/>
</dbReference>
<reference evidence="1 2" key="1">
    <citation type="submission" date="2015-01" db="EMBL/GenBank/DDBJ databases">
        <title>Evolution of Trichinella species and genotypes.</title>
        <authorList>
            <person name="Korhonen P.K."/>
            <person name="Edoardo P."/>
            <person name="Giuseppe L.R."/>
            <person name="Gasser R.B."/>
        </authorList>
    </citation>
    <scope>NUCLEOTIDE SEQUENCE [LARGE SCALE GENOMIC DNA]</scope>
    <source>
        <strain evidence="1">ISS37</strain>
    </source>
</reference>
<dbReference type="Proteomes" id="UP000054630">
    <property type="component" value="Unassembled WGS sequence"/>
</dbReference>
<comment type="caution">
    <text evidence="1">The sequence shown here is derived from an EMBL/GenBank/DDBJ whole genome shotgun (WGS) entry which is preliminary data.</text>
</comment>
<dbReference type="AlphaFoldDB" id="A0A0V0RP04"/>
<accession>A0A0V0RP04</accession>
<sequence length="95" mass="11103">MSICNVVIENSQQQSDYQNKIINMELQLQAVLNGDANLEYSDQIFKTGLINHQPLHISMAEYSDGFGQWILCIYKITWNTRRLEMITQTRTNYIT</sequence>
<evidence type="ECO:0000313" key="2">
    <source>
        <dbReference type="Proteomes" id="UP000054630"/>
    </source>
</evidence>
<keyword evidence="2" id="KW-1185">Reference proteome</keyword>
<protein>
    <submittedName>
        <fullName evidence="1">Uncharacterized protein</fullName>
    </submittedName>
</protein>
<organism evidence="1 2">
    <name type="scientific">Trichinella nelsoni</name>
    <dbReference type="NCBI Taxonomy" id="6336"/>
    <lineage>
        <taxon>Eukaryota</taxon>
        <taxon>Metazoa</taxon>
        <taxon>Ecdysozoa</taxon>
        <taxon>Nematoda</taxon>
        <taxon>Enoplea</taxon>
        <taxon>Dorylaimia</taxon>
        <taxon>Trichinellida</taxon>
        <taxon>Trichinellidae</taxon>
        <taxon>Trichinella</taxon>
    </lineage>
</organism>
<gene>
    <name evidence="1" type="ORF">T07_6866</name>
</gene>
<name>A0A0V0RP04_9BILA</name>
<evidence type="ECO:0000313" key="1">
    <source>
        <dbReference type="EMBL" id="KRX16189.1"/>
    </source>
</evidence>
<proteinExistence type="predicted"/>